<protein>
    <submittedName>
        <fullName evidence="3">DsbA family protein</fullName>
    </submittedName>
</protein>
<dbReference type="Gene3D" id="3.40.30.10">
    <property type="entry name" value="Glutaredoxin"/>
    <property type="match status" value="1"/>
</dbReference>
<evidence type="ECO:0000256" key="1">
    <source>
        <dbReference type="ARBA" id="ARBA00005791"/>
    </source>
</evidence>
<gene>
    <name evidence="3" type="ORF">KVG22_16225</name>
</gene>
<keyword evidence="4" id="KW-1185">Reference proteome</keyword>
<dbReference type="Proteomes" id="UP000777661">
    <property type="component" value="Unassembled WGS sequence"/>
</dbReference>
<dbReference type="PANTHER" id="PTHR13887:SF56">
    <property type="entry name" value="THIOREDOXIN-LIKE REDUCTASE RV2466C"/>
    <property type="match status" value="1"/>
</dbReference>
<sequence length="177" mass="19705">MEALAETGGLEEQALGDPEAPVTVIEYASMTCAHCARYHVETLPALKRRYIDTGKVRYVVRGLPTDPRAEAGLMLAYCAKDDYFRVSDLLYRTQTQWAWVQDGRSALLKTAINAGFSQESFEACLTDSKLLDEVRSMRNWGLERLGIEAVPTFFINGMKHSGAMSIEEMSAIIDGML</sequence>
<accession>A0ABS7RB24</accession>
<dbReference type="PANTHER" id="PTHR13887">
    <property type="entry name" value="GLUTATHIONE S-TRANSFERASE KAPPA"/>
    <property type="match status" value="1"/>
</dbReference>
<name>A0ABS7RB24_9HYPH</name>
<feature type="domain" description="Thioredoxin-like fold" evidence="2">
    <location>
        <begin position="13"/>
        <end position="174"/>
    </location>
</feature>
<dbReference type="InterPro" id="IPR012336">
    <property type="entry name" value="Thioredoxin-like_fold"/>
</dbReference>
<comment type="caution">
    <text evidence="3">The sequence shown here is derived from an EMBL/GenBank/DDBJ whole genome shotgun (WGS) entry which is preliminary data.</text>
</comment>
<organism evidence="3 4">
    <name type="scientific">Nitratireductor rhodophyticola</name>
    <dbReference type="NCBI Taxonomy" id="2854036"/>
    <lineage>
        <taxon>Bacteria</taxon>
        <taxon>Pseudomonadati</taxon>
        <taxon>Pseudomonadota</taxon>
        <taxon>Alphaproteobacteria</taxon>
        <taxon>Hyphomicrobiales</taxon>
        <taxon>Phyllobacteriaceae</taxon>
        <taxon>Nitratireductor</taxon>
    </lineage>
</organism>
<reference evidence="3 4" key="1">
    <citation type="submission" date="2021-06" db="EMBL/GenBank/DDBJ databases">
        <title>Nitratireductor porphyridii sp. nov., isolated from a small marine red alga, Porphyridium purpureum in South Korea.</title>
        <authorList>
            <person name="Kim K.H."/>
            <person name="Kristyanto S."/>
            <person name="Jeon C.O."/>
        </authorList>
    </citation>
    <scope>NUCLEOTIDE SEQUENCE [LARGE SCALE GENOMIC DNA]</scope>
    <source>
        <strain evidence="3 4">R6</strain>
    </source>
</reference>
<dbReference type="EMBL" id="JAHSQO010000005">
    <property type="protein sequence ID" value="MBY8918151.1"/>
    <property type="molecule type" value="Genomic_DNA"/>
</dbReference>
<dbReference type="SUPFAM" id="SSF52833">
    <property type="entry name" value="Thioredoxin-like"/>
    <property type="match status" value="1"/>
</dbReference>
<dbReference type="Pfam" id="PF13462">
    <property type="entry name" value="Thioredoxin_4"/>
    <property type="match status" value="1"/>
</dbReference>
<proteinExistence type="inferred from homology"/>
<evidence type="ECO:0000259" key="2">
    <source>
        <dbReference type="Pfam" id="PF13462"/>
    </source>
</evidence>
<dbReference type="InterPro" id="IPR036249">
    <property type="entry name" value="Thioredoxin-like_sf"/>
</dbReference>
<evidence type="ECO:0000313" key="3">
    <source>
        <dbReference type="EMBL" id="MBY8918151.1"/>
    </source>
</evidence>
<comment type="similarity">
    <text evidence="1">Belongs to the thioredoxin family. DsbA subfamily.</text>
</comment>
<evidence type="ECO:0000313" key="4">
    <source>
        <dbReference type="Proteomes" id="UP000777661"/>
    </source>
</evidence>